<evidence type="ECO:0000313" key="5">
    <source>
        <dbReference type="EMBL" id="TLU70554.1"/>
    </source>
</evidence>
<dbReference type="PROSITE" id="PS50110">
    <property type="entry name" value="RESPONSE_REGULATORY"/>
    <property type="match status" value="1"/>
</dbReference>
<dbReference type="PANTHER" id="PTHR48111">
    <property type="entry name" value="REGULATOR OF RPOS"/>
    <property type="match status" value="1"/>
</dbReference>
<reference evidence="5 6" key="1">
    <citation type="submission" date="2019-05" db="EMBL/GenBank/DDBJ databases">
        <authorList>
            <person name="Pankratov T."/>
            <person name="Grouzdev D."/>
        </authorList>
    </citation>
    <scope>NUCLEOTIDE SEQUENCE [LARGE SCALE GENOMIC DNA]</scope>
    <source>
        <strain evidence="5 6">KEBCLARHB70R</strain>
    </source>
</reference>
<dbReference type="Gene3D" id="3.40.50.2300">
    <property type="match status" value="1"/>
</dbReference>
<dbReference type="Proteomes" id="UP000305654">
    <property type="component" value="Unassembled WGS sequence"/>
</dbReference>
<dbReference type="InterPro" id="IPR011006">
    <property type="entry name" value="CheY-like_superfamily"/>
</dbReference>
<evidence type="ECO:0000259" key="3">
    <source>
        <dbReference type="PROSITE" id="PS50110"/>
    </source>
</evidence>
<keyword evidence="2" id="KW-0597">Phosphoprotein</keyword>
<sequence length="256" mass="27785">MRVVIADDEPVALRGLRSMLAAVPAVEIVGEARTGDEALTMITGSAPELAILDIQMPGLSGLTVAARLGAQPASGGAAPEIVFLSAYDRYAADAFAVEATDYLLKPVRPERLREAVERARRRRTERAAARGPTENPLTTADILARPALQVPDRHGDVAVPLDELVWIEAAKDYALLHTRTRTHILRITMAELPSRLSADFLRVHRSAVVSWPMMRRVIFGLKGAITLLLADGTEVQVGPSYAQTVRARWRNGGNLS</sequence>
<protein>
    <submittedName>
        <fullName evidence="5">Response regulator transcription factor</fullName>
    </submittedName>
</protein>
<evidence type="ECO:0000256" key="1">
    <source>
        <dbReference type="ARBA" id="ARBA00023125"/>
    </source>
</evidence>
<dbReference type="AlphaFoldDB" id="A0A5R9IYJ4"/>
<dbReference type="PROSITE" id="PS50930">
    <property type="entry name" value="HTH_LYTTR"/>
    <property type="match status" value="1"/>
</dbReference>
<evidence type="ECO:0000256" key="2">
    <source>
        <dbReference type="PROSITE-ProRule" id="PRU00169"/>
    </source>
</evidence>
<dbReference type="EMBL" id="VCDI01000015">
    <property type="protein sequence ID" value="TLU70554.1"/>
    <property type="molecule type" value="Genomic_DNA"/>
</dbReference>
<dbReference type="SMART" id="SM00448">
    <property type="entry name" value="REC"/>
    <property type="match status" value="1"/>
</dbReference>
<keyword evidence="1" id="KW-0238">DNA-binding</keyword>
<dbReference type="Pfam" id="PF04397">
    <property type="entry name" value="LytTR"/>
    <property type="match status" value="1"/>
</dbReference>
<dbReference type="InterPro" id="IPR001789">
    <property type="entry name" value="Sig_transdc_resp-reg_receiver"/>
</dbReference>
<feature type="domain" description="HTH LytTR-type" evidence="4">
    <location>
        <begin position="148"/>
        <end position="251"/>
    </location>
</feature>
<feature type="domain" description="Response regulatory" evidence="3">
    <location>
        <begin position="2"/>
        <end position="120"/>
    </location>
</feature>
<dbReference type="SMART" id="SM00850">
    <property type="entry name" value="LytTR"/>
    <property type="match status" value="1"/>
</dbReference>
<dbReference type="InterPro" id="IPR039420">
    <property type="entry name" value="WalR-like"/>
</dbReference>
<accession>A0A5R9IYJ4</accession>
<dbReference type="GO" id="GO:0005829">
    <property type="term" value="C:cytosol"/>
    <property type="evidence" value="ECO:0007669"/>
    <property type="project" value="TreeGrafter"/>
</dbReference>
<dbReference type="InterPro" id="IPR007492">
    <property type="entry name" value="LytTR_DNA-bd_dom"/>
</dbReference>
<name>A0A5R9IYJ4_9PROT</name>
<dbReference type="Pfam" id="PF00072">
    <property type="entry name" value="Response_reg"/>
    <property type="match status" value="1"/>
</dbReference>
<evidence type="ECO:0000313" key="6">
    <source>
        <dbReference type="Proteomes" id="UP000305654"/>
    </source>
</evidence>
<dbReference type="OrthoDB" id="9786101at2"/>
<proteinExistence type="predicted"/>
<dbReference type="GO" id="GO:0006355">
    <property type="term" value="P:regulation of DNA-templated transcription"/>
    <property type="evidence" value="ECO:0007669"/>
    <property type="project" value="TreeGrafter"/>
</dbReference>
<dbReference type="GO" id="GO:0032993">
    <property type="term" value="C:protein-DNA complex"/>
    <property type="evidence" value="ECO:0007669"/>
    <property type="project" value="TreeGrafter"/>
</dbReference>
<evidence type="ECO:0000259" key="4">
    <source>
        <dbReference type="PROSITE" id="PS50930"/>
    </source>
</evidence>
<dbReference type="SUPFAM" id="SSF52172">
    <property type="entry name" value="CheY-like"/>
    <property type="match status" value="1"/>
</dbReference>
<gene>
    <name evidence="5" type="ORF">FE263_21460</name>
</gene>
<feature type="modified residue" description="4-aspartylphosphate" evidence="2">
    <location>
        <position position="53"/>
    </location>
</feature>
<organism evidence="5 6">
    <name type="scientific">Lichenicoccus roseus</name>
    <dbReference type="NCBI Taxonomy" id="2683649"/>
    <lineage>
        <taxon>Bacteria</taxon>
        <taxon>Pseudomonadati</taxon>
        <taxon>Pseudomonadota</taxon>
        <taxon>Alphaproteobacteria</taxon>
        <taxon>Acetobacterales</taxon>
        <taxon>Acetobacteraceae</taxon>
        <taxon>Lichenicoccus</taxon>
    </lineage>
</organism>
<dbReference type="GO" id="GO:0000156">
    <property type="term" value="F:phosphorelay response regulator activity"/>
    <property type="evidence" value="ECO:0007669"/>
    <property type="project" value="TreeGrafter"/>
</dbReference>
<dbReference type="GO" id="GO:0000976">
    <property type="term" value="F:transcription cis-regulatory region binding"/>
    <property type="evidence" value="ECO:0007669"/>
    <property type="project" value="TreeGrafter"/>
</dbReference>
<dbReference type="PANTHER" id="PTHR48111:SF69">
    <property type="entry name" value="RESPONSE REGULATOR RECEIVER"/>
    <property type="match status" value="1"/>
</dbReference>
<keyword evidence="6" id="KW-1185">Reference proteome</keyword>
<dbReference type="Gene3D" id="2.40.50.1020">
    <property type="entry name" value="LytTr DNA-binding domain"/>
    <property type="match status" value="1"/>
</dbReference>
<comment type="caution">
    <text evidence="5">The sequence shown here is derived from an EMBL/GenBank/DDBJ whole genome shotgun (WGS) entry which is preliminary data.</text>
</comment>